<sequence length="72" mass="8188">MKKRTQRTVCEPSGVIFAIDQAITLKYRDHNALIDLYDNASNADQELIDRVLVIICGYPMPTLIVHAEENEN</sequence>
<name>A0A2W4QUV5_9GAMM</name>
<accession>A0A2W4QUV5</accession>
<dbReference type="Proteomes" id="UP000249396">
    <property type="component" value="Unassembled WGS sequence"/>
</dbReference>
<comment type="caution">
    <text evidence="1">The sequence shown here is derived from an EMBL/GenBank/DDBJ whole genome shotgun (WGS) entry which is preliminary data.</text>
</comment>
<reference evidence="1 2" key="1">
    <citation type="journal article" date="2018" name="Aquat. Microb. Ecol.">
        <title>Gammaproteobacterial methanotrophs dominate.</title>
        <authorList>
            <person name="Rissanen A.J."/>
            <person name="Saarenheimo J."/>
            <person name="Tiirola M."/>
            <person name="Peura S."/>
            <person name="Aalto S.L."/>
            <person name="Karvinen A."/>
            <person name="Nykanen H."/>
        </authorList>
    </citation>
    <scope>NUCLEOTIDE SEQUENCE [LARGE SCALE GENOMIC DNA]</scope>
    <source>
        <strain evidence="1">AMbin10</strain>
    </source>
</reference>
<proteinExistence type="predicted"/>
<dbReference type="AlphaFoldDB" id="A0A2W4QUV5"/>
<gene>
    <name evidence="1" type="ORF">DM484_18325</name>
</gene>
<protein>
    <submittedName>
        <fullName evidence="1">Uncharacterized protein</fullName>
    </submittedName>
</protein>
<dbReference type="EMBL" id="QJPH01000381">
    <property type="protein sequence ID" value="PZN75612.1"/>
    <property type="molecule type" value="Genomic_DNA"/>
</dbReference>
<evidence type="ECO:0000313" key="2">
    <source>
        <dbReference type="Proteomes" id="UP000249396"/>
    </source>
</evidence>
<organism evidence="1 2">
    <name type="scientific">Candidatus Methylumidiphilus alinenensis</name>
    <dbReference type="NCBI Taxonomy" id="2202197"/>
    <lineage>
        <taxon>Bacteria</taxon>
        <taxon>Pseudomonadati</taxon>
        <taxon>Pseudomonadota</taxon>
        <taxon>Gammaproteobacteria</taxon>
        <taxon>Methylococcales</taxon>
        <taxon>Candidatus Methylumidiphilus</taxon>
    </lineage>
</organism>
<evidence type="ECO:0000313" key="1">
    <source>
        <dbReference type="EMBL" id="PZN75612.1"/>
    </source>
</evidence>